<dbReference type="STRING" id="1206466.K0KLF9"/>
<dbReference type="InParanoid" id="K0KLF9"/>
<comment type="caution">
    <text evidence="13">The sequence shown here is derived from an EMBL/GenBank/DDBJ whole genome shotgun (WGS) entry which is preliminary data.</text>
</comment>
<keyword evidence="14" id="KW-1185">Reference proteome</keyword>
<dbReference type="Gene3D" id="3.40.50.970">
    <property type="match status" value="2"/>
</dbReference>
<evidence type="ECO:0000256" key="4">
    <source>
        <dbReference type="ARBA" id="ARBA00022723"/>
    </source>
</evidence>
<dbReference type="InterPro" id="IPR029061">
    <property type="entry name" value="THDP-binding"/>
</dbReference>
<dbReference type="GO" id="GO:0005634">
    <property type="term" value="C:nucleus"/>
    <property type="evidence" value="ECO:0007669"/>
    <property type="project" value="TreeGrafter"/>
</dbReference>
<comment type="cofactor">
    <cofactor evidence="2">
        <name>thiamine diphosphate</name>
        <dbReference type="ChEBI" id="CHEBI:58937"/>
    </cofactor>
</comment>
<dbReference type="Pfam" id="PF00205">
    <property type="entry name" value="TPP_enzyme_M"/>
    <property type="match status" value="1"/>
</dbReference>
<dbReference type="CDD" id="cd02005">
    <property type="entry name" value="TPP_PDC_IPDC"/>
    <property type="match status" value="1"/>
</dbReference>
<dbReference type="Pfam" id="PF02775">
    <property type="entry name" value="TPP_enzyme_C"/>
    <property type="match status" value="1"/>
</dbReference>
<dbReference type="SUPFAM" id="SSF52467">
    <property type="entry name" value="DHS-like NAD/FAD-binding domain"/>
    <property type="match status" value="1"/>
</dbReference>
<dbReference type="eggNOG" id="KOG1184">
    <property type="taxonomic scope" value="Eukaryota"/>
</dbReference>
<name>K0KLF9_WICCF</name>
<dbReference type="SUPFAM" id="SSF52518">
    <property type="entry name" value="Thiamin diphosphate-binding fold (THDP-binding)"/>
    <property type="match status" value="2"/>
</dbReference>
<keyword evidence="4" id="KW-0479">Metal-binding</keyword>
<dbReference type="InterPro" id="IPR011766">
    <property type="entry name" value="TPP_enzyme_TPP-bd"/>
</dbReference>
<feature type="domain" description="Thiamine pyrophosphate enzyme central" evidence="10">
    <location>
        <begin position="298"/>
        <end position="417"/>
    </location>
</feature>
<evidence type="ECO:0000256" key="1">
    <source>
        <dbReference type="ARBA" id="ARBA00001946"/>
    </source>
</evidence>
<keyword evidence="8 13" id="KW-0456">Lyase</keyword>
<evidence type="ECO:0000256" key="8">
    <source>
        <dbReference type="ARBA" id="ARBA00023239"/>
    </source>
</evidence>
<keyword evidence="13" id="KW-0670">Pyruvate</keyword>
<dbReference type="PANTHER" id="PTHR43452:SF3">
    <property type="entry name" value="TRANSAMINATED AMINO ACID DECARBOXYLASE"/>
    <property type="match status" value="1"/>
</dbReference>
<dbReference type="GO" id="GO:0004737">
    <property type="term" value="F:pyruvate decarboxylase activity"/>
    <property type="evidence" value="ECO:0007669"/>
    <property type="project" value="UniProtKB-EC"/>
</dbReference>
<evidence type="ECO:0000313" key="14">
    <source>
        <dbReference type="Proteomes" id="UP000009328"/>
    </source>
</evidence>
<dbReference type="GO" id="GO:0000949">
    <property type="term" value="P:aromatic amino acid family catabolic process to alcohol via Ehrlich pathway"/>
    <property type="evidence" value="ECO:0007669"/>
    <property type="project" value="TreeGrafter"/>
</dbReference>
<dbReference type="GO" id="GO:0030976">
    <property type="term" value="F:thiamine pyrophosphate binding"/>
    <property type="evidence" value="ECO:0007669"/>
    <property type="project" value="InterPro"/>
</dbReference>
<evidence type="ECO:0000259" key="12">
    <source>
        <dbReference type="Pfam" id="PF02776"/>
    </source>
</evidence>
<dbReference type="Proteomes" id="UP000009328">
    <property type="component" value="Unassembled WGS sequence"/>
</dbReference>
<organism evidence="13 14">
    <name type="scientific">Wickerhamomyces ciferrii (strain ATCC 14091 / BCRC 22168 / CBS 111 / JCM 3599 / NBRC 0793 / NRRL Y-1031 F-60-10)</name>
    <name type="common">Yeast</name>
    <name type="synonym">Pichia ciferrii</name>
    <dbReference type="NCBI Taxonomy" id="1206466"/>
    <lineage>
        <taxon>Eukaryota</taxon>
        <taxon>Fungi</taxon>
        <taxon>Dikarya</taxon>
        <taxon>Ascomycota</taxon>
        <taxon>Saccharomycotina</taxon>
        <taxon>Saccharomycetes</taxon>
        <taxon>Phaffomycetales</taxon>
        <taxon>Wickerhamomycetaceae</taxon>
        <taxon>Wickerhamomyces</taxon>
    </lineage>
</organism>
<keyword evidence="7 9" id="KW-0786">Thiamine pyrophosphate</keyword>
<evidence type="ECO:0000313" key="13">
    <source>
        <dbReference type="EMBL" id="CCH43047.1"/>
    </source>
</evidence>
<evidence type="ECO:0000259" key="10">
    <source>
        <dbReference type="Pfam" id="PF00205"/>
    </source>
</evidence>
<evidence type="ECO:0000256" key="7">
    <source>
        <dbReference type="ARBA" id="ARBA00023052"/>
    </source>
</evidence>
<dbReference type="InterPro" id="IPR012001">
    <property type="entry name" value="Thiamin_PyroP_enz_TPP-bd_dom"/>
</dbReference>
<dbReference type="InterPro" id="IPR012000">
    <property type="entry name" value="Thiamin_PyroP_enz_cen_dom"/>
</dbReference>
<dbReference type="Gene3D" id="3.40.50.1220">
    <property type="entry name" value="TPP-binding domain"/>
    <property type="match status" value="1"/>
</dbReference>
<comment type="similarity">
    <text evidence="3 9">Belongs to the TPP enzyme family.</text>
</comment>
<accession>K0KLF9</accession>
<reference evidence="13 14" key="1">
    <citation type="journal article" date="2012" name="Eukaryot. Cell">
        <title>Draft genome sequence of Wickerhamomyces ciferrii NRRL Y-1031 F-60-10.</title>
        <authorList>
            <person name="Schneider J."/>
            <person name="Andrea H."/>
            <person name="Blom J."/>
            <person name="Jaenicke S."/>
            <person name="Ruckert C."/>
            <person name="Schorsch C."/>
            <person name="Szczepanowski R."/>
            <person name="Farwick M."/>
            <person name="Goesmann A."/>
            <person name="Puhler A."/>
            <person name="Schaffer S."/>
            <person name="Tauch A."/>
            <person name="Kohler T."/>
            <person name="Brinkrolf K."/>
        </authorList>
    </citation>
    <scope>NUCLEOTIDE SEQUENCE [LARGE SCALE GENOMIC DNA]</scope>
    <source>
        <strain evidence="14">ATCC 14091 / BCRC 22168 / CBS 111 / JCM 3599 / NBRC 0793 / NRRL Y-1031 F-60-10</strain>
    </source>
</reference>
<gene>
    <name evidence="13" type="primary">PDC1</name>
    <name evidence="13" type="ORF">BN7_2594</name>
</gene>
<evidence type="ECO:0000256" key="6">
    <source>
        <dbReference type="ARBA" id="ARBA00022842"/>
    </source>
</evidence>
<dbReference type="FunFam" id="3.40.50.970:FF:000024">
    <property type="entry name" value="Pyruvate decarboxylase isozyme"/>
    <property type="match status" value="1"/>
</dbReference>
<comment type="cofactor">
    <cofactor evidence="1">
        <name>Mg(2+)</name>
        <dbReference type="ChEBI" id="CHEBI:18420"/>
    </cofactor>
</comment>
<dbReference type="InterPro" id="IPR047214">
    <property type="entry name" value="TPP_PDC_IPDC"/>
</dbReference>
<dbReference type="InterPro" id="IPR012110">
    <property type="entry name" value="PDC/IPDC-like"/>
</dbReference>
<keyword evidence="6" id="KW-0460">Magnesium</keyword>
<evidence type="ECO:0000256" key="9">
    <source>
        <dbReference type="RuleBase" id="RU362132"/>
    </source>
</evidence>
<dbReference type="HOGENOM" id="CLU_013748_0_2_1"/>
<dbReference type="FunFam" id="3.40.50.970:FF:000019">
    <property type="entry name" value="Pyruvate decarboxylase isozyme"/>
    <property type="match status" value="1"/>
</dbReference>
<evidence type="ECO:0000256" key="3">
    <source>
        <dbReference type="ARBA" id="ARBA00007812"/>
    </source>
</evidence>
<evidence type="ECO:0000256" key="5">
    <source>
        <dbReference type="ARBA" id="ARBA00022793"/>
    </source>
</evidence>
<feature type="domain" description="Thiamine pyrophosphate enzyme N-terminal TPP-binding" evidence="12">
    <location>
        <begin position="88"/>
        <end position="195"/>
    </location>
</feature>
<proteinExistence type="inferred from homology"/>
<dbReference type="CDD" id="cd07038">
    <property type="entry name" value="TPP_PYR_PDC_IPDC_like"/>
    <property type="match status" value="1"/>
</dbReference>
<feature type="domain" description="Thiamine pyrophosphate enzyme TPP-binding" evidence="11">
    <location>
        <begin position="496"/>
        <end position="581"/>
    </location>
</feature>
<dbReference type="EMBL" id="CAIF01000065">
    <property type="protein sequence ID" value="CCH43047.1"/>
    <property type="molecule type" value="Genomic_DNA"/>
</dbReference>
<dbReference type="EC" id="4.1.1.1" evidence="13"/>
<evidence type="ECO:0000259" key="11">
    <source>
        <dbReference type="Pfam" id="PF02775"/>
    </source>
</evidence>
<dbReference type="GO" id="GO:0000287">
    <property type="term" value="F:magnesium ion binding"/>
    <property type="evidence" value="ECO:0007669"/>
    <property type="project" value="InterPro"/>
</dbReference>
<dbReference type="InterPro" id="IPR047213">
    <property type="entry name" value="TPP_PYR_PDC_IPDC-like"/>
</dbReference>
<protein>
    <submittedName>
        <fullName evidence="13">Pyruvate decarboxylase</fullName>
        <ecNumber evidence="13">4.1.1.1</ecNumber>
    </submittedName>
</protein>
<dbReference type="FunCoup" id="K0KLF9">
    <property type="interactions" value="50"/>
</dbReference>
<keyword evidence="5" id="KW-0210">Decarboxylase</keyword>
<dbReference type="InterPro" id="IPR029035">
    <property type="entry name" value="DHS-like_NAD/FAD-binding_dom"/>
</dbReference>
<sequence length="668" mass="74775">MLPVALEIDEHKGGAAAGTASTGAGGAYFDYSPPTTRSKSRSKSLEEAKITAELKLIKDAAKLKLTSNTNNSMDIDHTIDENLQIPFGEYLFKRLKQIENVGSIFGVPGDFNLGLLEHLYKTDLKWIGGCNELNSGYAADGYSRYTNSLGVLITTYGVGELSALNAIAGAFAEYSKVLHIVGIPKTSVINDKSNKKHLHHLVPNINSLKKSDFRVYTKMVDGISCISKTLDNPDTLTSDLDEVINAIFQTSRPGFIFLPLDMANAEVNSLPLQITEKRGIVPHIVQDDDIDKTEAIADEILEYIYQSENTAILGDILCDRFHNGTELLRSFVSSTKLPNYTTFMGKSILDETDSNFVGDYMGNLSKIGIAENLEASDLILYFGPYINEINTGLYTYNLKEEQLILLHPDYIKIGRTLYEGVHFINVLNALNLRLDTSRLPTRSTHLKYEIKNRFDNIESKSSLSQSVMLSKFENFIQEGDVIVCETGSFMFGVPDIKFKKNVRYIAQGFYLSIGMALPASTGVGIAMRDMGHDKKSRLILIEGDGSAQMTVQEISSFIQYDLKPVIFLLNNSGYTVERIIEGETRDYNDIKPWNWSKIFELFEFGDKHEKTEVKVVSDEIQLAKAFASADFNPNKLRFHEVILDPMDCPWRFHHMNGYKHLDPATAQK</sequence>
<dbReference type="GO" id="GO:0005829">
    <property type="term" value="C:cytosol"/>
    <property type="evidence" value="ECO:0007669"/>
    <property type="project" value="TreeGrafter"/>
</dbReference>
<dbReference type="PANTHER" id="PTHR43452">
    <property type="entry name" value="PYRUVATE DECARBOXYLASE"/>
    <property type="match status" value="1"/>
</dbReference>
<dbReference type="Pfam" id="PF02776">
    <property type="entry name" value="TPP_enzyme_N"/>
    <property type="match status" value="1"/>
</dbReference>
<evidence type="ECO:0000256" key="2">
    <source>
        <dbReference type="ARBA" id="ARBA00001964"/>
    </source>
</evidence>
<dbReference type="AlphaFoldDB" id="K0KLF9"/>